<dbReference type="EMBL" id="CM056743">
    <property type="protein sequence ID" value="KAJ8671113.1"/>
    <property type="molecule type" value="Genomic_DNA"/>
</dbReference>
<gene>
    <name evidence="1" type="ORF">QAD02_002372</name>
</gene>
<keyword evidence="2" id="KW-1185">Reference proteome</keyword>
<sequence>MNLSIVDSRSGTDLRKIPVDELWKSPNIGDETLICTTCWRDLGKYEPDSEQESTPQSDKPDSQGSTSQKFNVTQSIDCMLGGKEDVKLVVQEDGSRKLEQKKLILCDITELCEKFREEHPEDKVSISKFFTLRPKQCVVTGSSGTHGVCVFALLMRI</sequence>
<evidence type="ECO:0000313" key="1">
    <source>
        <dbReference type="EMBL" id="KAJ8671113.1"/>
    </source>
</evidence>
<evidence type="ECO:0000313" key="2">
    <source>
        <dbReference type="Proteomes" id="UP001239111"/>
    </source>
</evidence>
<dbReference type="Proteomes" id="UP001239111">
    <property type="component" value="Chromosome 3"/>
</dbReference>
<proteinExistence type="predicted"/>
<reference evidence="1" key="1">
    <citation type="submission" date="2023-04" db="EMBL/GenBank/DDBJ databases">
        <title>A chromosome-level genome assembly of the parasitoid wasp Eretmocerus hayati.</title>
        <authorList>
            <person name="Zhong Y."/>
            <person name="Liu S."/>
            <person name="Liu Y."/>
        </authorList>
    </citation>
    <scope>NUCLEOTIDE SEQUENCE</scope>
    <source>
        <strain evidence="1">ZJU_SS_LIU_2023</strain>
    </source>
</reference>
<protein>
    <submittedName>
        <fullName evidence="1">Uncharacterized protein</fullName>
    </submittedName>
</protein>
<organism evidence="1 2">
    <name type="scientific">Eretmocerus hayati</name>
    <dbReference type="NCBI Taxonomy" id="131215"/>
    <lineage>
        <taxon>Eukaryota</taxon>
        <taxon>Metazoa</taxon>
        <taxon>Ecdysozoa</taxon>
        <taxon>Arthropoda</taxon>
        <taxon>Hexapoda</taxon>
        <taxon>Insecta</taxon>
        <taxon>Pterygota</taxon>
        <taxon>Neoptera</taxon>
        <taxon>Endopterygota</taxon>
        <taxon>Hymenoptera</taxon>
        <taxon>Apocrita</taxon>
        <taxon>Proctotrupomorpha</taxon>
        <taxon>Chalcidoidea</taxon>
        <taxon>Aphelinidae</taxon>
        <taxon>Aphelininae</taxon>
        <taxon>Eretmocerus</taxon>
    </lineage>
</organism>
<accession>A0ACC2NJN4</accession>
<comment type="caution">
    <text evidence="1">The sequence shown here is derived from an EMBL/GenBank/DDBJ whole genome shotgun (WGS) entry which is preliminary data.</text>
</comment>
<name>A0ACC2NJN4_9HYME</name>